<dbReference type="EMBL" id="CP000600">
    <property type="protein sequence ID" value="ABP00836.1"/>
    <property type="molecule type" value="Genomic_DNA"/>
</dbReference>
<gene>
    <name evidence="4" type="ORF">OSTLU_19001</name>
</gene>
<dbReference type="KEGG" id="olu:OSTLU_19001"/>
<dbReference type="OrthoDB" id="9991913at2759"/>
<name>A4SAY3_OSTLU</name>
<dbReference type="GO" id="GO:0051287">
    <property type="term" value="F:NAD binding"/>
    <property type="evidence" value="ECO:0007669"/>
    <property type="project" value="InterPro"/>
</dbReference>
<dbReference type="GO" id="GO:0004617">
    <property type="term" value="F:phosphoglycerate dehydrogenase activity"/>
    <property type="evidence" value="ECO:0007669"/>
    <property type="project" value="TreeGrafter"/>
</dbReference>
<dbReference type="OMA" id="MRIACYG"/>
<reference evidence="4 5" key="1">
    <citation type="journal article" date="2007" name="Proc. Natl. Acad. Sci. U.S.A.">
        <title>The tiny eukaryote Ostreococcus provides genomic insights into the paradox of plankton speciation.</title>
        <authorList>
            <person name="Palenik B."/>
            <person name="Grimwood J."/>
            <person name="Aerts A."/>
            <person name="Rouze P."/>
            <person name="Salamov A."/>
            <person name="Putnam N."/>
            <person name="Dupont C."/>
            <person name="Jorgensen R."/>
            <person name="Derelle E."/>
            <person name="Rombauts S."/>
            <person name="Zhou K."/>
            <person name="Otillar R."/>
            <person name="Merchant S.S."/>
            <person name="Podell S."/>
            <person name="Gaasterland T."/>
            <person name="Napoli C."/>
            <person name="Gendler K."/>
            <person name="Manuell A."/>
            <person name="Tai V."/>
            <person name="Vallon O."/>
            <person name="Piganeau G."/>
            <person name="Jancek S."/>
            <person name="Heijde M."/>
            <person name="Jabbari K."/>
            <person name="Bowler C."/>
            <person name="Lohr M."/>
            <person name="Robbens S."/>
            <person name="Werner G."/>
            <person name="Dubchak I."/>
            <person name="Pazour G.J."/>
            <person name="Ren Q."/>
            <person name="Paulsen I."/>
            <person name="Delwiche C."/>
            <person name="Schmutz J."/>
            <person name="Rokhsar D."/>
            <person name="Van de Peer Y."/>
            <person name="Moreau H."/>
            <person name="Grigoriev I.V."/>
        </authorList>
    </citation>
    <scope>NUCLEOTIDE SEQUENCE [LARGE SCALE GENOMIC DNA]</scope>
    <source>
        <strain evidence="4 5">CCE9901</strain>
    </source>
</reference>
<comment type="similarity">
    <text evidence="1">Belongs to the D-isomer specific 2-hydroxyacid dehydrogenase family.</text>
</comment>
<dbReference type="Pfam" id="PF02826">
    <property type="entry name" value="2-Hacid_dh_C"/>
    <property type="match status" value="1"/>
</dbReference>
<evidence type="ECO:0000259" key="2">
    <source>
        <dbReference type="Pfam" id="PF00389"/>
    </source>
</evidence>
<dbReference type="CDD" id="cd12175">
    <property type="entry name" value="2-Hacid_dh_11"/>
    <property type="match status" value="1"/>
</dbReference>
<protein>
    <recommendedName>
        <fullName evidence="6">D-isomer specific 2-hydroxyacid dehydrogenase NAD-binding domain-containing protein</fullName>
    </recommendedName>
</protein>
<dbReference type="InterPro" id="IPR006140">
    <property type="entry name" value="D-isomer_DH_NAD-bd"/>
</dbReference>
<proteinExistence type="inferred from homology"/>
<dbReference type="InterPro" id="IPR036291">
    <property type="entry name" value="NAD(P)-bd_dom_sf"/>
</dbReference>
<dbReference type="HOGENOM" id="CLU_019796_1_3_1"/>
<feature type="domain" description="D-isomer specific 2-hydroxyacid dehydrogenase catalytic" evidence="2">
    <location>
        <begin position="22"/>
        <end position="321"/>
    </location>
</feature>
<keyword evidence="5" id="KW-1185">Reference proteome</keyword>
<accession>A4SAY3</accession>
<evidence type="ECO:0000313" key="5">
    <source>
        <dbReference type="Proteomes" id="UP000001568"/>
    </source>
</evidence>
<evidence type="ECO:0000256" key="1">
    <source>
        <dbReference type="RuleBase" id="RU003719"/>
    </source>
</evidence>
<dbReference type="Gramene" id="ABP00836">
    <property type="protein sequence ID" value="ABP00836"/>
    <property type="gene ID" value="OSTLU_19001"/>
</dbReference>
<keyword evidence="1" id="KW-0560">Oxidoreductase</keyword>
<dbReference type="PANTHER" id="PTHR42938:SF25">
    <property type="entry name" value="D-ISOMER SPECIFIC 2-HYDROXYACID DEHYDROGENASE FAMILY PROTEIN"/>
    <property type="match status" value="1"/>
</dbReference>
<evidence type="ECO:0008006" key="6">
    <source>
        <dbReference type="Google" id="ProtNLM"/>
    </source>
</evidence>
<dbReference type="GeneID" id="5006577"/>
<evidence type="ECO:0000259" key="3">
    <source>
        <dbReference type="Pfam" id="PF02826"/>
    </source>
</evidence>
<dbReference type="InterPro" id="IPR006139">
    <property type="entry name" value="D-isomer_2_OHA_DH_cat_dom"/>
</dbReference>
<dbReference type="Proteomes" id="UP000001568">
    <property type="component" value="Chromosome 20"/>
</dbReference>
<dbReference type="RefSeq" id="XP_001422519.1">
    <property type="nucleotide sequence ID" value="XM_001422482.1"/>
</dbReference>
<dbReference type="PANTHER" id="PTHR42938">
    <property type="entry name" value="FORMATE DEHYDROGENASE 1"/>
    <property type="match status" value="1"/>
</dbReference>
<sequence>MRRPRVLFCGLEFEDGYAHTRAYVDDNDLDVDVARCAREDVAREISRCDVAVPLMTKLDAELLKIGAAGALTHVLQFGVGLEGVDIECATALGVTVARIPSEKTGNATSTAELAVYLVLAALRRHDAMSASVRSRKLGAPTGNALSECEVMILGWGAIGVKIAARLRGFECALTAARKSKWAEDESDRCGIPLRAVCGTSDRDGLRALLRAADVVCVACTQDPSNAGMIDDEFLAAMKPGAALVNIARGGLFDRDAVLKSLKSGHLGYLASDVAWSEPVDPEDPIVRHEHTYFTPHIAGVTHSSYRMMGEIVATSASRLVEFRKLTDIQVVN</sequence>
<dbReference type="Pfam" id="PF00389">
    <property type="entry name" value="2-Hacid_dh"/>
    <property type="match status" value="1"/>
</dbReference>
<feature type="domain" description="D-isomer specific 2-hydroxyacid dehydrogenase NAD-binding" evidence="3">
    <location>
        <begin position="116"/>
        <end position="298"/>
    </location>
</feature>
<dbReference type="SUPFAM" id="SSF52283">
    <property type="entry name" value="Formate/glycerate dehydrogenase catalytic domain-like"/>
    <property type="match status" value="1"/>
</dbReference>
<evidence type="ECO:0000313" key="4">
    <source>
        <dbReference type="EMBL" id="ABP00836.1"/>
    </source>
</evidence>
<dbReference type="SUPFAM" id="SSF51735">
    <property type="entry name" value="NAD(P)-binding Rossmann-fold domains"/>
    <property type="match status" value="1"/>
</dbReference>
<dbReference type="eggNOG" id="KOG0069">
    <property type="taxonomic scope" value="Eukaryota"/>
</dbReference>
<organism evidence="4 5">
    <name type="scientific">Ostreococcus lucimarinus (strain CCE9901)</name>
    <dbReference type="NCBI Taxonomy" id="436017"/>
    <lineage>
        <taxon>Eukaryota</taxon>
        <taxon>Viridiplantae</taxon>
        <taxon>Chlorophyta</taxon>
        <taxon>Mamiellophyceae</taxon>
        <taxon>Mamiellales</taxon>
        <taxon>Bathycoccaceae</taxon>
        <taxon>Ostreococcus</taxon>
    </lineage>
</organism>
<dbReference type="Gene3D" id="3.40.50.720">
    <property type="entry name" value="NAD(P)-binding Rossmann-like Domain"/>
    <property type="match status" value="2"/>
</dbReference>
<dbReference type="STRING" id="436017.A4SAY3"/>
<dbReference type="AlphaFoldDB" id="A4SAY3"/>